<dbReference type="SMART" id="SM00631">
    <property type="entry name" value="Zn_pept"/>
    <property type="match status" value="1"/>
</dbReference>
<dbReference type="RefSeq" id="WP_204817125.1">
    <property type="nucleotide sequence ID" value="NZ_JANHOF010000002.1"/>
</dbReference>
<evidence type="ECO:0000256" key="3">
    <source>
        <dbReference type="ARBA" id="ARBA00022670"/>
    </source>
</evidence>
<sequence>MQPYTQQHTRHPFRWIALLCAITLLCIAVPSTPPAHGASSTIVKPQQIYTYDRMSADLQLLAARYPELIHIGSAGESEYGRELWTAEIGKGPAVILLLGSHHAREWITTVTMMTLMEQMAVQYDNNAATPDGYNARDLLDRVTFKLVPMVNPDGVTLQQLGLSAFPASDHASLLRMNGGSTNFKRWKANAKGIDLNRQYPANWANIRNPSPGPHYMNYKGKQPLQAKEAKAMYELARSIQPEIAVAYHSSGEILYWNFKTKPANLARDHQFASSYAKLTGYHLVQPTPNPSGGGFTDWFIQDFGRPGLTPELGRSAGETHVPLSEWPRIWGQHKHTGWLLAQIGYDLWLQRQQAASLTSNIRLTTAETSYLFPDLKSKQAGRLAPGRYTTIHLKGDWLEVRTADGSSWISSRAVLSGPYEKTENMTVTIGPDTPLHDSPLVAAPSSIQLTKQTVIVRERWKGWLFIETTSGMRWLKESDLPEQKPGAEAPNGNVDEVPAESKSK</sequence>
<evidence type="ECO:0000256" key="9">
    <source>
        <dbReference type="SAM" id="SignalP"/>
    </source>
</evidence>
<name>A0ABV6JJN3_9BACL</name>
<feature type="signal peptide" evidence="9">
    <location>
        <begin position="1"/>
        <end position="37"/>
    </location>
</feature>
<evidence type="ECO:0000256" key="1">
    <source>
        <dbReference type="ARBA" id="ARBA00001947"/>
    </source>
</evidence>
<feature type="chain" id="PRO_5045612393" evidence="9">
    <location>
        <begin position="38"/>
        <end position="504"/>
    </location>
</feature>
<keyword evidence="6" id="KW-0482">Metalloprotease</keyword>
<dbReference type="Gene3D" id="3.40.630.10">
    <property type="entry name" value="Zn peptidases"/>
    <property type="match status" value="1"/>
</dbReference>
<evidence type="ECO:0000313" key="11">
    <source>
        <dbReference type="EMBL" id="MFC0396128.1"/>
    </source>
</evidence>
<dbReference type="CDD" id="cd06229">
    <property type="entry name" value="M14_Endopeptidase_I"/>
    <property type="match status" value="1"/>
</dbReference>
<gene>
    <name evidence="11" type="ORF">ACFFJ8_32730</name>
</gene>
<dbReference type="SUPFAM" id="SSF53187">
    <property type="entry name" value="Zn-dependent exopeptidases"/>
    <property type="match status" value="1"/>
</dbReference>
<dbReference type="PROSITE" id="PS52035">
    <property type="entry name" value="PEPTIDASE_M14"/>
    <property type="match status" value="1"/>
</dbReference>
<keyword evidence="12" id="KW-1185">Reference proteome</keyword>
<dbReference type="PANTHER" id="PTHR11705">
    <property type="entry name" value="PROTEASE FAMILY M14 CARBOXYPEPTIDASE A,B"/>
    <property type="match status" value="1"/>
</dbReference>
<accession>A0ABV6JJN3</accession>
<evidence type="ECO:0000256" key="4">
    <source>
        <dbReference type="ARBA" id="ARBA00022801"/>
    </source>
</evidence>
<evidence type="ECO:0000256" key="7">
    <source>
        <dbReference type="PROSITE-ProRule" id="PRU01379"/>
    </source>
</evidence>
<feature type="region of interest" description="Disordered" evidence="8">
    <location>
        <begin position="477"/>
        <end position="504"/>
    </location>
</feature>
<comment type="cofactor">
    <cofactor evidence="1">
        <name>Zn(2+)</name>
        <dbReference type="ChEBI" id="CHEBI:29105"/>
    </cofactor>
</comment>
<comment type="caution">
    <text evidence="11">The sequence shown here is derived from an EMBL/GenBank/DDBJ whole genome shotgun (WGS) entry which is preliminary data.</text>
</comment>
<dbReference type="InterPro" id="IPR000834">
    <property type="entry name" value="Peptidase_M14"/>
</dbReference>
<dbReference type="EC" id="3.4.17.-" evidence="11"/>
<evidence type="ECO:0000259" key="10">
    <source>
        <dbReference type="PROSITE" id="PS52035"/>
    </source>
</evidence>
<reference evidence="11 12" key="1">
    <citation type="submission" date="2024-09" db="EMBL/GenBank/DDBJ databases">
        <authorList>
            <person name="Sun Q."/>
            <person name="Mori K."/>
        </authorList>
    </citation>
    <scope>NUCLEOTIDE SEQUENCE [LARGE SCALE GENOMIC DNA]</scope>
    <source>
        <strain evidence="11 12">CCM 4839</strain>
    </source>
</reference>
<feature type="domain" description="Peptidase M14" evidence="10">
    <location>
        <begin position="47"/>
        <end position="344"/>
    </location>
</feature>
<dbReference type="InterPro" id="IPR034274">
    <property type="entry name" value="ENP1_M14_CPD"/>
</dbReference>
<protein>
    <submittedName>
        <fullName evidence="11">M14 family metallocarboxypeptidase</fullName>
        <ecNumber evidence="11">3.4.17.-</ecNumber>
    </submittedName>
</protein>
<keyword evidence="9" id="KW-0732">Signal</keyword>
<keyword evidence="3" id="KW-0645">Protease</keyword>
<dbReference type="Pfam" id="PF00246">
    <property type="entry name" value="Peptidase_M14"/>
    <property type="match status" value="1"/>
</dbReference>
<comment type="similarity">
    <text evidence="2 7">Belongs to the peptidase M14 family.</text>
</comment>
<keyword evidence="5" id="KW-0862">Zinc</keyword>
<evidence type="ECO:0000256" key="5">
    <source>
        <dbReference type="ARBA" id="ARBA00022833"/>
    </source>
</evidence>
<dbReference type="PANTHER" id="PTHR11705:SF143">
    <property type="entry name" value="SLL0236 PROTEIN"/>
    <property type="match status" value="1"/>
</dbReference>
<evidence type="ECO:0000256" key="2">
    <source>
        <dbReference type="ARBA" id="ARBA00005988"/>
    </source>
</evidence>
<keyword evidence="11" id="KW-0121">Carboxypeptidase</keyword>
<organism evidence="11 12">
    <name type="scientific">Paenibacillus mendelii</name>
    <dbReference type="NCBI Taxonomy" id="206163"/>
    <lineage>
        <taxon>Bacteria</taxon>
        <taxon>Bacillati</taxon>
        <taxon>Bacillota</taxon>
        <taxon>Bacilli</taxon>
        <taxon>Bacillales</taxon>
        <taxon>Paenibacillaceae</taxon>
        <taxon>Paenibacillus</taxon>
    </lineage>
</organism>
<evidence type="ECO:0000313" key="12">
    <source>
        <dbReference type="Proteomes" id="UP001589818"/>
    </source>
</evidence>
<dbReference type="Proteomes" id="UP001589818">
    <property type="component" value="Unassembled WGS sequence"/>
</dbReference>
<evidence type="ECO:0000256" key="6">
    <source>
        <dbReference type="ARBA" id="ARBA00023049"/>
    </source>
</evidence>
<dbReference type="GO" id="GO:0004180">
    <property type="term" value="F:carboxypeptidase activity"/>
    <property type="evidence" value="ECO:0007669"/>
    <property type="project" value="UniProtKB-KW"/>
</dbReference>
<dbReference type="EMBL" id="JBHLVF010000047">
    <property type="protein sequence ID" value="MFC0396128.1"/>
    <property type="molecule type" value="Genomic_DNA"/>
</dbReference>
<evidence type="ECO:0000256" key="8">
    <source>
        <dbReference type="SAM" id="MobiDB-lite"/>
    </source>
</evidence>
<proteinExistence type="inferred from homology"/>
<keyword evidence="4 11" id="KW-0378">Hydrolase</keyword>
<feature type="active site" description="Proton donor/acceptor" evidence="7">
    <location>
        <position position="311"/>
    </location>
</feature>